<sequence>VLLSLCSTTTTLDNSATFNKDDLLKLFPNDVQSTVDSTNVASPSHSVSAQLEELTTSDGARPFEIDEIMSMDTTDFTKCKSKLSQNIQTRIKTIKPLLCVSSKLGRALGELYNLLVRQCSTSQMRHARRFNQPPTIYTPTAAAKQIAATISEVLREGFQFNLQSSPVQ</sequence>
<name>A0A8S2ZQT0_9BILA</name>
<organism evidence="1 2">
    <name type="scientific">Didymodactylos carnosus</name>
    <dbReference type="NCBI Taxonomy" id="1234261"/>
    <lineage>
        <taxon>Eukaryota</taxon>
        <taxon>Metazoa</taxon>
        <taxon>Spiralia</taxon>
        <taxon>Gnathifera</taxon>
        <taxon>Rotifera</taxon>
        <taxon>Eurotatoria</taxon>
        <taxon>Bdelloidea</taxon>
        <taxon>Philodinida</taxon>
        <taxon>Philodinidae</taxon>
        <taxon>Didymodactylos</taxon>
    </lineage>
</organism>
<protein>
    <submittedName>
        <fullName evidence="1">Uncharacterized protein</fullName>
    </submittedName>
</protein>
<dbReference type="OrthoDB" id="8068875at2759"/>
<dbReference type="EMBL" id="CAJOBC010143420">
    <property type="protein sequence ID" value="CAF4653494.1"/>
    <property type="molecule type" value="Genomic_DNA"/>
</dbReference>
<reference evidence="1" key="1">
    <citation type="submission" date="2021-02" db="EMBL/GenBank/DDBJ databases">
        <authorList>
            <person name="Nowell W R."/>
        </authorList>
    </citation>
    <scope>NUCLEOTIDE SEQUENCE</scope>
</reference>
<dbReference type="AlphaFoldDB" id="A0A8S2ZQT0"/>
<proteinExistence type="predicted"/>
<comment type="caution">
    <text evidence="1">The sequence shown here is derived from an EMBL/GenBank/DDBJ whole genome shotgun (WGS) entry which is preliminary data.</text>
</comment>
<feature type="non-terminal residue" evidence="1">
    <location>
        <position position="168"/>
    </location>
</feature>
<accession>A0A8S2ZQT0</accession>
<evidence type="ECO:0000313" key="2">
    <source>
        <dbReference type="Proteomes" id="UP000681722"/>
    </source>
</evidence>
<gene>
    <name evidence="1" type="ORF">SRO942_LOCUS50473</name>
</gene>
<dbReference type="Proteomes" id="UP000681722">
    <property type="component" value="Unassembled WGS sequence"/>
</dbReference>
<feature type="non-terminal residue" evidence="1">
    <location>
        <position position="1"/>
    </location>
</feature>
<evidence type="ECO:0000313" key="1">
    <source>
        <dbReference type="EMBL" id="CAF4653494.1"/>
    </source>
</evidence>